<keyword evidence="3" id="KW-1185">Reference proteome</keyword>
<sequence>MTVAMAIAPGVYARNRMFEFFNKAGVSRAKSRAATLRGIVRHLGRARAVTVAIDDAVAGTPAGAEFVLRYQIPAIRLARVVELSRLELATLRLLAARAGASCLPPDEADRALVDAALAQLLVSGEGDVARVTKELGEAPTRTRAPSIPPPGGE</sequence>
<protein>
    <submittedName>
        <fullName evidence="2">Uncharacterized protein</fullName>
    </submittedName>
</protein>
<gene>
    <name evidence="2" type="ORF">AKJ09_07566</name>
</gene>
<dbReference type="Proteomes" id="UP000064967">
    <property type="component" value="Chromosome"/>
</dbReference>
<evidence type="ECO:0000256" key="1">
    <source>
        <dbReference type="SAM" id="MobiDB-lite"/>
    </source>
</evidence>
<evidence type="ECO:0000313" key="3">
    <source>
        <dbReference type="Proteomes" id="UP000064967"/>
    </source>
</evidence>
<feature type="region of interest" description="Disordered" evidence="1">
    <location>
        <begin position="134"/>
        <end position="153"/>
    </location>
</feature>
<dbReference type="RefSeq" id="WP_146652100.1">
    <property type="nucleotide sequence ID" value="NZ_CP012333.1"/>
</dbReference>
<reference evidence="2 3" key="1">
    <citation type="submission" date="2015-08" db="EMBL/GenBank/DDBJ databases">
        <authorList>
            <person name="Babu N.S."/>
            <person name="Beckwith C.J."/>
            <person name="Beseler K.G."/>
            <person name="Brison A."/>
            <person name="Carone J.V."/>
            <person name="Caskin T.P."/>
            <person name="Diamond M."/>
            <person name="Durham M.E."/>
            <person name="Foxe J.M."/>
            <person name="Go M."/>
            <person name="Henderson B.A."/>
            <person name="Jones I.B."/>
            <person name="McGettigan J.A."/>
            <person name="Micheletti S.J."/>
            <person name="Nasrallah M.E."/>
            <person name="Ortiz D."/>
            <person name="Piller C.R."/>
            <person name="Privatt S.R."/>
            <person name="Schneider S.L."/>
            <person name="Sharp S."/>
            <person name="Smith T.C."/>
            <person name="Stanton J.D."/>
            <person name="Ullery H.E."/>
            <person name="Wilson R.J."/>
            <person name="Serrano M.G."/>
            <person name="Buck G."/>
            <person name="Lee V."/>
            <person name="Wang Y."/>
            <person name="Carvalho R."/>
            <person name="Voegtly L."/>
            <person name="Shi R."/>
            <person name="Duckworth R."/>
            <person name="Johnson A."/>
            <person name="Loviza R."/>
            <person name="Walstead R."/>
            <person name="Shah Z."/>
            <person name="Kiflezghi M."/>
            <person name="Wade K."/>
            <person name="Ball S.L."/>
            <person name="Bradley K.W."/>
            <person name="Asai D.J."/>
            <person name="Bowman C.A."/>
            <person name="Russell D.A."/>
            <person name="Pope W.H."/>
            <person name="Jacobs-Sera D."/>
            <person name="Hendrix R.W."/>
            <person name="Hatfull G.F."/>
        </authorList>
    </citation>
    <scope>NUCLEOTIDE SEQUENCE [LARGE SCALE GENOMIC DNA]</scope>
    <source>
        <strain evidence="2 3">DSM 27648</strain>
    </source>
</reference>
<dbReference type="KEGG" id="llu:AKJ09_07566"/>
<dbReference type="EMBL" id="CP012333">
    <property type="protein sequence ID" value="AKV00903.1"/>
    <property type="molecule type" value="Genomic_DNA"/>
</dbReference>
<proteinExistence type="predicted"/>
<evidence type="ECO:0000313" key="2">
    <source>
        <dbReference type="EMBL" id="AKV00903.1"/>
    </source>
</evidence>
<accession>A0A0K1Q593</accession>
<dbReference type="STRING" id="1391654.AKJ09_07566"/>
<dbReference type="AlphaFoldDB" id="A0A0K1Q593"/>
<organism evidence="2 3">
    <name type="scientific">Labilithrix luteola</name>
    <dbReference type="NCBI Taxonomy" id="1391654"/>
    <lineage>
        <taxon>Bacteria</taxon>
        <taxon>Pseudomonadati</taxon>
        <taxon>Myxococcota</taxon>
        <taxon>Polyangia</taxon>
        <taxon>Polyangiales</taxon>
        <taxon>Labilitrichaceae</taxon>
        <taxon>Labilithrix</taxon>
    </lineage>
</organism>
<name>A0A0K1Q593_9BACT</name>